<name>A0ABY2DWI9_9MICO</name>
<gene>
    <name evidence="1" type="ORF">EXU48_23875</name>
</gene>
<dbReference type="EMBL" id="SMNA01000020">
    <property type="protein sequence ID" value="TDE88163.1"/>
    <property type="molecule type" value="Genomic_DNA"/>
</dbReference>
<organism evidence="1 2">
    <name type="scientific">Occultella glacieicola</name>
    <dbReference type="NCBI Taxonomy" id="2518684"/>
    <lineage>
        <taxon>Bacteria</taxon>
        <taxon>Bacillati</taxon>
        <taxon>Actinomycetota</taxon>
        <taxon>Actinomycetes</taxon>
        <taxon>Micrococcales</taxon>
        <taxon>Ruaniaceae</taxon>
        <taxon>Occultella</taxon>
    </lineage>
</organism>
<dbReference type="RefSeq" id="WP_133110210.1">
    <property type="nucleotide sequence ID" value="NZ_SMNA01000020.1"/>
</dbReference>
<keyword evidence="2" id="KW-1185">Reference proteome</keyword>
<evidence type="ECO:0008006" key="3">
    <source>
        <dbReference type="Google" id="ProtNLM"/>
    </source>
</evidence>
<evidence type="ECO:0000313" key="2">
    <source>
        <dbReference type="Proteomes" id="UP000504882"/>
    </source>
</evidence>
<reference evidence="1 2" key="1">
    <citation type="submission" date="2019-03" db="EMBL/GenBank/DDBJ databases">
        <title>Genomic features of bacteria from cold environments.</title>
        <authorList>
            <person name="Shen L."/>
        </authorList>
    </citation>
    <scope>NUCLEOTIDE SEQUENCE [LARGE SCALE GENOMIC DNA]</scope>
    <source>
        <strain evidence="2">T3246-1</strain>
    </source>
</reference>
<accession>A0ABY2DWI9</accession>
<proteinExistence type="predicted"/>
<evidence type="ECO:0000313" key="1">
    <source>
        <dbReference type="EMBL" id="TDE88163.1"/>
    </source>
</evidence>
<sequence>MMLPLLPFASLRVLRALLVLRVFRVVPAFVVLLSFLVSPDPRGGGDLSDSRGADVVLRTDDWVGDSLAGELEDRGVPAGVASLLGFLGDELGAAGARAGASGGGVGGHSAPLGAADGAFLDLAGVVHLDGGEERAAAAGALPVHLA</sequence>
<comment type="caution">
    <text evidence="1">The sequence shown here is derived from an EMBL/GenBank/DDBJ whole genome shotgun (WGS) entry which is preliminary data.</text>
</comment>
<protein>
    <recommendedName>
        <fullName evidence="3">Secreted protein</fullName>
    </recommendedName>
</protein>
<dbReference type="Proteomes" id="UP000504882">
    <property type="component" value="Unassembled WGS sequence"/>
</dbReference>